<organism evidence="1 2">
    <name type="scientific">Synechococcus elongatus PCC 11801</name>
    <dbReference type="NCBI Taxonomy" id="2219813"/>
    <lineage>
        <taxon>Bacteria</taxon>
        <taxon>Bacillati</taxon>
        <taxon>Cyanobacteriota</taxon>
        <taxon>Cyanophyceae</taxon>
        <taxon>Synechococcales</taxon>
        <taxon>Synechococcaceae</taxon>
        <taxon>Synechococcus</taxon>
    </lineage>
</organism>
<geneLocation type="plasmid" evidence="1 2">
    <name>p11801_3</name>
</geneLocation>
<name>A0ACD5A3H9_SYNEL</name>
<keyword evidence="1" id="KW-0614">Plasmid</keyword>
<sequence>MSKALWARVYRDPHAIDVSERAFYSDLESLLDRENTSTQFSCFPAGYVQRVTYSGSFRPWLAKVEWQAMRDCVLAGRFEPVGKDPKPLLLLPSRSSDWLGLTTRAIMQPDRQVWGVYKRELFRLQRGEWVHQPKHELEQQVAAFTSRLVVFTGYELIKPWQNPRRVAEAMRWFRLQATEISYCEFLNVTLNKTGA</sequence>
<evidence type="ECO:0000313" key="2">
    <source>
        <dbReference type="Proteomes" id="UP000267249"/>
    </source>
</evidence>
<dbReference type="Proteomes" id="UP000267249">
    <property type="component" value="Plasmid p11801_3"/>
</dbReference>
<proteinExistence type="predicted"/>
<protein>
    <submittedName>
        <fullName evidence="1">Uncharacterized protein</fullName>
    </submittedName>
</protein>
<evidence type="ECO:0000313" key="1">
    <source>
        <dbReference type="EMBL" id="WVS92244.1"/>
    </source>
</evidence>
<gene>
    <name evidence="1" type="ORF">DOP62_14230</name>
</gene>
<accession>A0ACD5A3H9</accession>
<reference evidence="1" key="1">
    <citation type="submission" date="2024-01" db="EMBL/GenBank/DDBJ databases">
        <title>De novo genome assembly and pan-genome analysis of the fast-growing Indian isolates of Synechococcus elongatus: Potential chassis for bioproduction.</title>
        <authorList>
            <person name="Jain V.S."/>
            <person name="Schubert M.G."/>
            <person name="Pritam P."/>
            <person name="Sarnaik A.P."/>
            <person name="Jaiswal D."/>
            <person name="Church G.M."/>
            <person name="Wangikar P."/>
        </authorList>
    </citation>
    <scope>NUCLEOTIDE SEQUENCE</scope>
    <source>
        <strain evidence="1">PCC 11801</strain>
    </source>
</reference>
<dbReference type="EMBL" id="CP143530">
    <property type="protein sequence ID" value="WVS92244.1"/>
    <property type="molecule type" value="Genomic_DNA"/>
</dbReference>